<gene>
    <name evidence="1" type="ORF">SKAU_G00428720</name>
</gene>
<comment type="caution">
    <text evidence="1">The sequence shown here is derived from an EMBL/GenBank/DDBJ whole genome shotgun (WGS) entry which is preliminary data.</text>
</comment>
<sequence length="255" mass="28576">MKLEAGKLCLAGKSSIVIEHYTGPKKMTPPALKEVPRTGAIQDAIKQSVSRAQKKDAAWLCQLHSSPLALDWSAYNVGQDSAPKLKTISVFGPLLDSPPAHPDTVLSTIAYLDTLLRQLGMSHSHITFDMQLYMIACLIQWSDAQRWSSVVLRPGMMHTHVIHRLNRRTDEFNRCGGAKKEGDWLLQQHCLEEMLRYFFAAGHHHYSRWITWHLRDMQHLPATAKDDLLAGSHVCRHSDGAAAVSGDMFGEQTCI</sequence>
<protein>
    <submittedName>
        <fullName evidence="1">Uncharacterized protein</fullName>
    </submittedName>
</protein>
<dbReference type="Proteomes" id="UP001152622">
    <property type="component" value="Unassembled WGS sequence"/>
</dbReference>
<reference evidence="1" key="1">
    <citation type="journal article" date="2023" name="Science">
        <title>Genome structures resolve the early diversification of teleost fishes.</title>
        <authorList>
            <person name="Parey E."/>
            <person name="Louis A."/>
            <person name="Montfort J."/>
            <person name="Bouchez O."/>
            <person name="Roques C."/>
            <person name="Iampietro C."/>
            <person name="Lluch J."/>
            <person name="Castinel A."/>
            <person name="Donnadieu C."/>
            <person name="Desvignes T."/>
            <person name="Floi Bucao C."/>
            <person name="Jouanno E."/>
            <person name="Wen M."/>
            <person name="Mejri S."/>
            <person name="Dirks R."/>
            <person name="Jansen H."/>
            <person name="Henkel C."/>
            <person name="Chen W.J."/>
            <person name="Zahm M."/>
            <person name="Cabau C."/>
            <person name="Klopp C."/>
            <person name="Thompson A.W."/>
            <person name="Robinson-Rechavi M."/>
            <person name="Braasch I."/>
            <person name="Lecointre G."/>
            <person name="Bobe J."/>
            <person name="Postlethwait J.H."/>
            <person name="Berthelot C."/>
            <person name="Roest Crollius H."/>
            <person name="Guiguen Y."/>
        </authorList>
    </citation>
    <scope>NUCLEOTIDE SEQUENCE</scope>
    <source>
        <strain evidence="1">WJC10195</strain>
    </source>
</reference>
<accession>A0A9Q1IA66</accession>
<dbReference type="AlphaFoldDB" id="A0A9Q1IA66"/>
<evidence type="ECO:0000313" key="2">
    <source>
        <dbReference type="Proteomes" id="UP001152622"/>
    </source>
</evidence>
<name>A0A9Q1IA66_SYNKA</name>
<evidence type="ECO:0000313" key="1">
    <source>
        <dbReference type="EMBL" id="KAJ8332144.1"/>
    </source>
</evidence>
<keyword evidence="2" id="KW-1185">Reference proteome</keyword>
<proteinExistence type="predicted"/>
<dbReference type="PANTHER" id="PTHR47018:SF1">
    <property type="entry name" value="TESMIN_TSO1-LIKE CXC DOMAIN-CONTAINING PROTEIN"/>
    <property type="match status" value="1"/>
</dbReference>
<dbReference type="OrthoDB" id="10225855at2759"/>
<dbReference type="PANTHER" id="PTHR47018">
    <property type="entry name" value="CXC DOMAIN-CONTAINING PROTEIN-RELATED"/>
    <property type="match status" value="1"/>
</dbReference>
<dbReference type="EMBL" id="JAINUF010000037">
    <property type="protein sequence ID" value="KAJ8332144.1"/>
    <property type="molecule type" value="Genomic_DNA"/>
</dbReference>
<organism evidence="1 2">
    <name type="scientific">Synaphobranchus kaupii</name>
    <name type="common">Kaup's arrowtooth eel</name>
    <dbReference type="NCBI Taxonomy" id="118154"/>
    <lineage>
        <taxon>Eukaryota</taxon>
        <taxon>Metazoa</taxon>
        <taxon>Chordata</taxon>
        <taxon>Craniata</taxon>
        <taxon>Vertebrata</taxon>
        <taxon>Euteleostomi</taxon>
        <taxon>Actinopterygii</taxon>
        <taxon>Neopterygii</taxon>
        <taxon>Teleostei</taxon>
        <taxon>Anguilliformes</taxon>
        <taxon>Synaphobranchidae</taxon>
        <taxon>Synaphobranchus</taxon>
    </lineage>
</organism>